<evidence type="ECO:0000256" key="5">
    <source>
        <dbReference type="ARBA" id="ARBA00022989"/>
    </source>
</evidence>
<dbReference type="InterPro" id="IPR002524">
    <property type="entry name" value="Cation_efflux"/>
</dbReference>
<protein>
    <submittedName>
        <fullName evidence="10">Cation diffusion facilitator family transporter</fullName>
    </submittedName>
</protein>
<accession>A0ABV4KBF7</accession>
<feature type="domain" description="Cation efflux protein transmembrane" evidence="8">
    <location>
        <begin position="13"/>
        <end position="206"/>
    </location>
</feature>
<evidence type="ECO:0000256" key="2">
    <source>
        <dbReference type="ARBA" id="ARBA00008114"/>
    </source>
</evidence>
<evidence type="ECO:0000256" key="4">
    <source>
        <dbReference type="ARBA" id="ARBA00022692"/>
    </source>
</evidence>
<dbReference type="EMBL" id="JASMRN010000002">
    <property type="protein sequence ID" value="MEZ7514066.1"/>
    <property type="molecule type" value="Genomic_DNA"/>
</dbReference>
<dbReference type="InterPro" id="IPR036837">
    <property type="entry name" value="Cation_efflux_CTD_sf"/>
</dbReference>
<organism evidence="10 11">
    <name type="scientific">Flavobacterium frigidarium</name>
    <dbReference type="NCBI Taxonomy" id="99286"/>
    <lineage>
        <taxon>Bacteria</taxon>
        <taxon>Pseudomonadati</taxon>
        <taxon>Bacteroidota</taxon>
        <taxon>Flavobacteriia</taxon>
        <taxon>Flavobacteriales</taxon>
        <taxon>Flavobacteriaceae</taxon>
        <taxon>Flavobacterium</taxon>
    </lineage>
</organism>
<comment type="subcellular location">
    <subcellularLocation>
        <location evidence="1">Membrane</location>
        <topology evidence="1">Multi-pass membrane protein</topology>
    </subcellularLocation>
</comment>
<dbReference type="PANTHER" id="PTHR43840:SF15">
    <property type="entry name" value="MITOCHONDRIAL METAL TRANSPORTER 1-RELATED"/>
    <property type="match status" value="1"/>
</dbReference>
<feature type="transmembrane region" description="Helical" evidence="7">
    <location>
        <begin position="12"/>
        <end position="31"/>
    </location>
</feature>
<evidence type="ECO:0000313" key="10">
    <source>
        <dbReference type="EMBL" id="MEZ7514066.1"/>
    </source>
</evidence>
<evidence type="ECO:0000259" key="8">
    <source>
        <dbReference type="Pfam" id="PF01545"/>
    </source>
</evidence>
<keyword evidence="4 7" id="KW-0812">Transmembrane</keyword>
<feature type="transmembrane region" description="Helical" evidence="7">
    <location>
        <begin position="154"/>
        <end position="175"/>
    </location>
</feature>
<feature type="domain" description="Cation efflux protein cytoplasmic" evidence="9">
    <location>
        <begin position="212"/>
        <end position="287"/>
    </location>
</feature>
<dbReference type="RefSeq" id="WP_371567568.1">
    <property type="nucleotide sequence ID" value="NZ_JASMRN010000002.1"/>
</dbReference>
<evidence type="ECO:0000256" key="3">
    <source>
        <dbReference type="ARBA" id="ARBA00022448"/>
    </source>
</evidence>
<keyword evidence="11" id="KW-1185">Reference proteome</keyword>
<feature type="transmembrane region" description="Helical" evidence="7">
    <location>
        <begin position="112"/>
        <end position="133"/>
    </location>
</feature>
<evidence type="ECO:0000256" key="7">
    <source>
        <dbReference type="SAM" id="Phobius"/>
    </source>
</evidence>
<dbReference type="InterPro" id="IPR050291">
    <property type="entry name" value="CDF_Transporter"/>
</dbReference>
<evidence type="ECO:0000313" key="11">
    <source>
        <dbReference type="Proteomes" id="UP001568894"/>
    </source>
</evidence>
<comment type="similarity">
    <text evidence="2">Belongs to the cation diffusion facilitator (CDF) transporter (TC 2.A.4) family.</text>
</comment>
<dbReference type="InterPro" id="IPR058533">
    <property type="entry name" value="Cation_efflux_TM"/>
</dbReference>
<dbReference type="Gene3D" id="3.30.70.1350">
    <property type="entry name" value="Cation efflux protein, cytoplasmic domain"/>
    <property type="match status" value="1"/>
</dbReference>
<comment type="caution">
    <text evidence="10">The sequence shown here is derived from an EMBL/GenBank/DDBJ whole genome shotgun (WGS) entry which is preliminary data.</text>
</comment>
<sequence>MSREKTAIKATYFSILGNTCLAVIKGFAGFFGNSYALIADAIESTTDIFASVLVLCGIKYSNRPPDENHPYGHGRAEPLFTFLVVGFLITSATVIAYESILNIQRPHELPKPWTLIVLGLIIIWKEYSYRVVIKRSIETNSSALKADAWHHRSDAITSVAAFIGISVAIYLGKGYESADDWAALFASVFILYNSYNIFRPALGEIMDEHLYDDVILEIRTVARSVDGIIDTEKCFIRKAGMQFHVDLHAIVDGKISVKEGHELAHKLNDVLLSQIPELGHVLIHVEPDSYE</sequence>
<dbReference type="Gene3D" id="1.20.1510.10">
    <property type="entry name" value="Cation efflux protein transmembrane domain"/>
    <property type="match status" value="1"/>
</dbReference>
<dbReference type="InterPro" id="IPR027469">
    <property type="entry name" value="Cation_efflux_TMD_sf"/>
</dbReference>
<dbReference type="PANTHER" id="PTHR43840">
    <property type="entry name" value="MITOCHONDRIAL METAL TRANSPORTER 1-RELATED"/>
    <property type="match status" value="1"/>
</dbReference>
<dbReference type="SUPFAM" id="SSF161111">
    <property type="entry name" value="Cation efflux protein transmembrane domain-like"/>
    <property type="match status" value="1"/>
</dbReference>
<dbReference type="SUPFAM" id="SSF160240">
    <property type="entry name" value="Cation efflux protein cytoplasmic domain-like"/>
    <property type="match status" value="1"/>
</dbReference>
<dbReference type="NCBIfam" id="TIGR01297">
    <property type="entry name" value="CDF"/>
    <property type="match status" value="1"/>
</dbReference>
<keyword evidence="3" id="KW-0813">Transport</keyword>
<evidence type="ECO:0000259" key="9">
    <source>
        <dbReference type="Pfam" id="PF16916"/>
    </source>
</evidence>
<feature type="transmembrane region" description="Helical" evidence="7">
    <location>
        <begin position="37"/>
        <end position="58"/>
    </location>
</feature>
<dbReference type="Proteomes" id="UP001568894">
    <property type="component" value="Unassembled WGS sequence"/>
</dbReference>
<keyword evidence="6 7" id="KW-0472">Membrane</keyword>
<feature type="transmembrane region" description="Helical" evidence="7">
    <location>
        <begin position="79"/>
        <end position="100"/>
    </location>
</feature>
<gene>
    <name evidence="10" type="ORF">QO192_02090</name>
</gene>
<dbReference type="InterPro" id="IPR027470">
    <property type="entry name" value="Cation_efflux_CTD"/>
</dbReference>
<evidence type="ECO:0000256" key="1">
    <source>
        <dbReference type="ARBA" id="ARBA00004141"/>
    </source>
</evidence>
<reference evidence="10 11" key="1">
    <citation type="submission" date="2023-05" db="EMBL/GenBank/DDBJ databases">
        <title>Adaptations of aquatic viruses from atmosphere-close ecosystems of the Central Arctic Ocean.</title>
        <authorList>
            <person name="Rahlff J."/>
            <person name="Holmfeldt K."/>
        </authorList>
    </citation>
    <scope>NUCLEOTIDE SEQUENCE [LARGE SCALE GENOMIC DNA]</scope>
    <source>
        <strain evidence="10 11">Arc14</strain>
    </source>
</reference>
<evidence type="ECO:0000256" key="6">
    <source>
        <dbReference type="ARBA" id="ARBA00023136"/>
    </source>
</evidence>
<dbReference type="Pfam" id="PF01545">
    <property type="entry name" value="Cation_efflux"/>
    <property type="match status" value="1"/>
</dbReference>
<feature type="transmembrane region" description="Helical" evidence="7">
    <location>
        <begin position="181"/>
        <end position="198"/>
    </location>
</feature>
<dbReference type="Pfam" id="PF16916">
    <property type="entry name" value="ZT_dimer"/>
    <property type="match status" value="1"/>
</dbReference>
<keyword evidence="5 7" id="KW-1133">Transmembrane helix</keyword>
<name>A0ABV4KBF7_9FLAO</name>
<proteinExistence type="inferred from homology"/>